<dbReference type="GO" id="GO:0031625">
    <property type="term" value="F:ubiquitin protein ligase binding"/>
    <property type="evidence" value="ECO:0007669"/>
    <property type="project" value="InterPro"/>
</dbReference>
<dbReference type="RefSeq" id="XP_066070737.1">
    <property type="nucleotide sequence ID" value="XM_066214640.1"/>
</dbReference>
<reference evidence="7" key="2">
    <citation type="journal article" date="2022" name="Elife">
        <title>Obligate sexual reproduction of a homothallic fungus closely related to the Cryptococcus pathogenic species complex.</title>
        <authorList>
            <person name="Passer A.R."/>
            <person name="Clancey S.A."/>
            <person name="Shea T."/>
            <person name="David-Palma M."/>
            <person name="Averette A.F."/>
            <person name="Boekhout T."/>
            <person name="Porcel B.M."/>
            <person name="Nowrousian M."/>
            <person name="Cuomo C.A."/>
            <person name="Sun S."/>
            <person name="Heitman J."/>
            <person name="Coelho M.A."/>
        </authorList>
    </citation>
    <scope>NUCLEOTIDE SEQUENCE</scope>
    <source>
        <strain evidence="7">CBS 7841</strain>
    </source>
</reference>
<accession>A0AAJ8JX09</accession>
<dbReference type="Gene3D" id="1.10.10.10">
    <property type="entry name" value="Winged helix-like DNA-binding domain superfamily/Winged helix DNA-binding domain"/>
    <property type="match status" value="1"/>
</dbReference>
<dbReference type="SUPFAM" id="SSF74788">
    <property type="entry name" value="Cullin repeat-like"/>
    <property type="match status" value="1"/>
</dbReference>
<name>A0AAJ8JX09_9TREE</name>
<keyword evidence="8" id="KW-1185">Reference proteome</keyword>
<dbReference type="InterPro" id="IPR036317">
    <property type="entry name" value="Cullin_homology_sf"/>
</dbReference>
<protein>
    <recommendedName>
        <fullName evidence="6">Cullin family profile domain-containing protein</fullName>
    </recommendedName>
</protein>
<dbReference type="KEGG" id="cdep:91089479"/>
<dbReference type="InterPro" id="IPR036390">
    <property type="entry name" value="WH_DNA-bd_sf"/>
</dbReference>
<gene>
    <name evidence="7" type="ORF">L203_105270</name>
</gene>
<comment type="similarity">
    <text evidence="1 4 5">Belongs to the cullin family.</text>
</comment>
<dbReference type="Gene3D" id="1.20.1310.10">
    <property type="entry name" value="Cullin Repeats"/>
    <property type="match status" value="2"/>
</dbReference>
<dbReference type="GeneID" id="91089479"/>
<feature type="domain" description="Cullin family profile" evidence="6">
    <location>
        <begin position="452"/>
        <end position="683"/>
    </location>
</feature>
<keyword evidence="3" id="KW-0832">Ubl conjugation</keyword>
<dbReference type="SMART" id="SM00182">
    <property type="entry name" value="CULLIN"/>
    <property type="match status" value="1"/>
</dbReference>
<dbReference type="InterPro" id="IPR016158">
    <property type="entry name" value="Cullin_homology"/>
</dbReference>
<dbReference type="Pfam" id="PF00888">
    <property type="entry name" value="Cullin"/>
    <property type="match status" value="1"/>
</dbReference>
<organism evidence="7 8">
    <name type="scientific">Cryptococcus depauperatus CBS 7841</name>
    <dbReference type="NCBI Taxonomy" id="1295531"/>
    <lineage>
        <taxon>Eukaryota</taxon>
        <taxon>Fungi</taxon>
        <taxon>Dikarya</taxon>
        <taxon>Basidiomycota</taxon>
        <taxon>Agaricomycotina</taxon>
        <taxon>Tremellomycetes</taxon>
        <taxon>Tremellales</taxon>
        <taxon>Cryptococcaceae</taxon>
        <taxon>Cryptococcus</taxon>
    </lineage>
</organism>
<dbReference type="FunFam" id="1.10.10.10:FF:000014">
    <property type="entry name" value="Cullin 1"/>
    <property type="match status" value="1"/>
</dbReference>
<dbReference type="InterPro" id="IPR036388">
    <property type="entry name" value="WH-like_DNA-bd_sf"/>
</dbReference>
<dbReference type="InterPro" id="IPR059120">
    <property type="entry name" value="Cullin-like_AB"/>
</dbReference>
<dbReference type="PROSITE" id="PS50069">
    <property type="entry name" value="CULLIN_2"/>
    <property type="match status" value="1"/>
</dbReference>
<dbReference type="Pfam" id="PF26557">
    <property type="entry name" value="Cullin_AB"/>
    <property type="match status" value="1"/>
</dbReference>
<dbReference type="PANTHER" id="PTHR11932">
    <property type="entry name" value="CULLIN"/>
    <property type="match status" value="1"/>
</dbReference>
<evidence type="ECO:0000256" key="2">
    <source>
        <dbReference type="ARBA" id="ARBA00022499"/>
    </source>
</evidence>
<dbReference type="Gene3D" id="3.30.230.130">
    <property type="entry name" value="Cullin, Chain C, Domain 2"/>
    <property type="match status" value="1"/>
</dbReference>
<dbReference type="SUPFAM" id="SSF75632">
    <property type="entry name" value="Cullin homology domain"/>
    <property type="match status" value="1"/>
</dbReference>
<dbReference type="Pfam" id="PF10557">
    <property type="entry name" value="Cullin_Nedd8"/>
    <property type="match status" value="1"/>
</dbReference>
<evidence type="ECO:0000259" key="6">
    <source>
        <dbReference type="PROSITE" id="PS50069"/>
    </source>
</evidence>
<reference evidence="7" key="3">
    <citation type="submission" date="2024-01" db="EMBL/GenBank/DDBJ databases">
        <authorList>
            <person name="Coelho M.A."/>
            <person name="David-Palma M."/>
            <person name="Shea T."/>
            <person name="Sun S."/>
            <person name="Cuomo C.A."/>
            <person name="Heitman J."/>
        </authorList>
    </citation>
    <scope>NUCLEOTIDE SEQUENCE</scope>
    <source>
        <strain evidence="7">CBS 7841</strain>
    </source>
</reference>
<sequence>MSPILIYPSTTDAFSDYRPSSNAHTDILQSESRQHSTRRNVRLQLKPATVNPAVQLSSLLSSISAIFTGQPTPVTYHRITSLCRNIVLRRHDDEIVAILSKFKEESSSLCHKLATDLKRNALARDRDILQKVLTSWKTWETRINLVLLLFTDIEVYLKQRGRVTESMSKHANNEFAVYIWSESLINQTIQNHILNWIQDEIQFESPSALRSQITAVAKLSSTLLENLDHTMTVSYFYEGFITDYYYKTIRNFYSEIKKGHDKCANFMSWLIDKMSKEAGRSRICLEGQELPTYTRIYSAAKDAMGRGNLEEFIRSLVKEIMVDKDILALGRLCRLMEEFSYSAHFASGFESYIQEHVKDLISDPINDPHMIEDVLQFKRFAEKAIDDLFYALVNQASKHSRHEDCDIVMWEGREEKQFYTTPSCGHDSKLQSRLYEALRNGFKLGLATRQNAPAEWTAKHLDITMRKGPGTGTEEDFNRHLDEIIILVGIIKAKDVFRAFYSSSLAKRLLLGRSASDDMEKNMIMKLKQELGDEFTTGDVMMRDLHLSETLMQAYQTAQIRNSTSCGPPFIANVLTESAWPAYPLLKDGWSFHLTPELQSSIDSFMAWYNAQHKNRVLSWRWQLATVVLTTRFPSGWYEVGVSLFQAVTLLQFNEVDRLTFTEIKGRTGIENKELIRTLQSLALGKKGTRVLAKKPPGKEVALTDVFLWNKGFTSERIKFKINQIQHDMTAEESRKTNERVILDRVAILEAAIVRIMKARKTITLQLLIDAVVTDVSKKFPPDIKDIKKRVENLIEREFMSRDDGDRGVLHYIA</sequence>
<evidence type="ECO:0000256" key="1">
    <source>
        <dbReference type="ARBA" id="ARBA00006019"/>
    </source>
</evidence>
<dbReference type="SUPFAM" id="SSF46785">
    <property type="entry name" value="Winged helix' DNA-binding domain"/>
    <property type="match status" value="1"/>
</dbReference>
<dbReference type="Proteomes" id="UP000094043">
    <property type="component" value="Chromosome 6"/>
</dbReference>
<dbReference type="InterPro" id="IPR001373">
    <property type="entry name" value="Cullin_N"/>
</dbReference>
<dbReference type="SMART" id="SM00884">
    <property type="entry name" value="Cullin_Nedd8"/>
    <property type="match status" value="1"/>
</dbReference>
<dbReference type="InterPro" id="IPR016159">
    <property type="entry name" value="Cullin_repeat-like_dom_sf"/>
</dbReference>
<evidence type="ECO:0000256" key="5">
    <source>
        <dbReference type="RuleBase" id="RU003829"/>
    </source>
</evidence>
<evidence type="ECO:0000313" key="8">
    <source>
        <dbReference type="Proteomes" id="UP000094043"/>
    </source>
</evidence>
<evidence type="ECO:0000256" key="4">
    <source>
        <dbReference type="PROSITE-ProRule" id="PRU00330"/>
    </source>
</evidence>
<reference evidence="7" key="1">
    <citation type="submission" date="2016-06" db="EMBL/GenBank/DDBJ databases">
        <authorList>
            <person name="Cuomo C."/>
            <person name="Litvintseva A."/>
            <person name="Heitman J."/>
            <person name="Chen Y."/>
            <person name="Sun S."/>
            <person name="Springer D."/>
            <person name="Dromer F."/>
            <person name="Young S."/>
            <person name="Zeng Q."/>
            <person name="Chapman S."/>
            <person name="Gujja S."/>
            <person name="Saif S."/>
            <person name="Birren B."/>
        </authorList>
    </citation>
    <scope>NUCLEOTIDE SEQUENCE</scope>
    <source>
        <strain evidence="7">CBS 7841</strain>
    </source>
</reference>
<dbReference type="EMBL" id="CP143789">
    <property type="protein sequence ID" value="WVN90037.1"/>
    <property type="molecule type" value="Genomic_DNA"/>
</dbReference>
<evidence type="ECO:0000313" key="7">
    <source>
        <dbReference type="EMBL" id="WVN90037.1"/>
    </source>
</evidence>
<dbReference type="AlphaFoldDB" id="A0AAJ8JX09"/>
<dbReference type="GO" id="GO:0006511">
    <property type="term" value="P:ubiquitin-dependent protein catabolic process"/>
    <property type="evidence" value="ECO:0007669"/>
    <property type="project" value="InterPro"/>
</dbReference>
<evidence type="ECO:0000256" key="3">
    <source>
        <dbReference type="ARBA" id="ARBA00022843"/>
    </source>
</evidence>
<proteinExistence type="inferred from homology"/>
<dbReference type="InterPro" id="IPR045093">
    <property type="entry name" value="Cullin"/>
</dbReference>
<keyword evidence="2" id="KW-1017">Isopeptide bond</keyword>
<dbReference type="InterPro" id="IPR019559">
    <property type="entry name" value="Cullin_neddylation_domain"/>
</dbReference>